<evidence type="ECO:0000313" key="1">
    <source>
        <dbReference type="EMBL" id="MBX71661.1"/>
    </source>
</evidence>
<name>A0A2P2QXN2_RHIMU</name>
<accession>A0A2P2QXN2</accession>
<sequence length="47" mass="5135">MKLEKLLCLKYLGSKSLAKSGGFHTIKLFLLGLHETIESVEGLSTIS</sequence>
<proteinExistence type="predicted"/>
<reference evidence="1" key="1">
    <citation type="submission" date="2018-02" db="EMBL/GenBank/DDBJ databases">
        <title>Rhizophora mucronata_Transcriptome.</title>
        <authorList>
            <person name="Meera S.P."/>
            <person name="Sreeshan A."/>
            <person name="Augustine A."/>
        </authorList>
    </citation>
    <scope>NUCLEOTIDE SEQUENCE</scope>
    <source>
        <tissue evidence="1">Leaf</tissue>
    </source>
</reference>
<organism evidence="1">
    <name type="scientific">Rhizophora mucronata</name>
    <name type="common">Asiatic mangrove</name>
    <dbReference type="NCBI Taxonomy" id="61149"/>
    <lineage>
        <taxon>Eukaryota</taxon>
        <taxon>Viridiplantae</taxon>
        <taxon>Streptophyta</taxon>
        <taxon>Embryophyta</taxon>
        <taxon>Tracheophyta</taxon>
        <taxon>Spermatophyta</taxon>
        <taxon>Magnoliopsida</taxon>
        <taxon>eudicotyledons</taxon>
        <taxon>Gunneridae</taxon>
        <taxon>Pentapetalae</taxon>
        <taxon>rosids</taxon>
        <taxon>fabids</taxon>
        <taxon>Malpighiales</taxon>
        <taxon>Rhizophoraceae</taxon>
        <taxon>Rhizophora</taxon>
    </lineage>
</organism>
<protein>
    <submittedName>
        <fullName evidence="1">Uncharacterized protein MANES_17G060600</fullName>
    </submittedName>
</protein>
<dbReference type="EMBL" id="GGEC01091177">
    <property type="protein sequence ID" value="MBX71661.1"/>
    <property type="molecule type" value="Transcribed_RNA"/>
</dbReference>
<dbReference type="AlphaFoldDB" id="A0A2P2QXN2"/>